<sequence>MKKIILALFISLAGYSYSQEELTRILFVLDASNSMNKKWGNEARFTTAKRIISNSVDSLRGVPNLEIALRVYGHQSPITANYQDCADTKLEVPFAANNHTAVLNKLKTIRAKGTTPIARSLEQAASDFPDKSSRNVIILITDGVEACDDEPCVIADKLRAKGVTISPFVIGLGMDMSYLSHFDCYGNYKSAEDPVSFEAVLKNVVNKALVNTTVQINLNTVGGQPLETDVTMFLYEAGTQNLRYTYKHTLNEEGLPDTLILDPSTEYDLYVKTLPEQVKKGIKIHRNTHNTIELPAPQGRVKIEFKQPTRYNFVDSRVMQINSEKTLNVQKIDELQQYIVGKYKVEILTLPRRYKTIEVTQSRTTTVSVEAPGVVNFNAYKVVTGQIFEIKASNQFEWVCDLSEDSTKNTFILQPGKYKVVYRQKSLKSTNYSKQQDFSVYTNKTVTINL</sequence>
<reference evidence="2 3" key="1">
    <citation type="submission" date="2018-08" db="EMBL/GenBank/DDBJ databases">
        <title>The draft genome squence of Brumimicrobium sp. N62.</title>
        <authorList>
            <person name="Du Z.-J."/>
            <person name="Luo H.-R."/>
        </authorList>
    </citation>
    <scope>NUCLEOTIDE SEQUENCE [LARGE SCALE GENOMIC DNA]</scope>
    <source>
        <strain evidence="2 3">N62</strain>
    </source>
</reference>
<dbReference type="Gene3D" id="3.40.50.410">
    <property type="entry name" value="von Willebrand factor, type A domain"/>
    <property type="match status" value="2"/>
</dbReference>
<name>A0A3E1EUJ9_9FLAO</name>
<protein>
    <submittedName>
        <fullName evidence="2">VWA domain-containing protein</fullName>
    </submittedName>
</protein>
<comment type="caution">
    <text evidence="2">The sequence shown here is derived from an EMBL/GenBank/DDBJ whole genome shotgun (WGS) entry which is preliminary data.</text>
</comment>
<feature type="domain" description="VWFA" evidence="1">
    <location>
        <begin position="24"/>
        <end position="208"/>
    </location>
</feature>
<evidence type="ECO:0000313" key="3">
    <source>
        <dbReference type="Proteomes" id="UP000257127"/>
    </source>
</evidence>
<dbReference type="PROSITE" id="PS50234">
    <property type="entry name" value="VWFA"/>
    <property type="match status" value="1"/>
</dbReference>
<dbReference type="Pfam" id="PF00092">
    <property type="entry name" value="VWA"/>
    <property type="match status" value="1"/>
</dbReference>
<dbReference type="EMBL" id="QURB01000011">
    <property type="protein sequence ID" value="RFC53210.1"/>
    <property type="molecule type" value="Genomic_DNA"/>
</dbReference>
<dbReference type="InterPro" id="IPR036465">
    <property type="entry name" value="vWFA_dom_sf"/>
</dbReference>
<accession>A0A3E1EUJ9</accession>
<evidence type="ECO:0000313" key="2">
    <source>
        <dbReference type="EMBL" id="RFC53210.1"/>
    </source>
</evidence>
<dbReference type="Proteomes" id="UP000257127">
    <property type="component" value="Unassembled WGS sequence"/>
</dbReference>
<organism evidence="2 3">
    <name type="scientific">Brumimicrobium aurantiacum</name>
    <dbReference type="NCBI Taxonomy" id="1737063"/>
    <lineage>
        <taxon>Bacteria</taxon>
        <taxon>Pseudomonadati</taxon>
        <taxon>Bacteroidota</taxon>
        <taxon>Flavobacteriia</taxon>
        <taxon>Flavobacteriales</taxon>
        <taxon>Crocinitomicaceae</taxon>
        <taxon>Brumimicrobium</taxon>
    </lineage>
</organism>
<dbReference type="SUPFAM" id="SSF53300">
    <property type="entry name" value="vWA-like"/>
    <property type="match status" value="1"/>
</dbReference>
<dbReference type="InterPro" id="IPR002035">
    <property type="entry name" value="VWF_A"/>
</dbReference>
<proteinExistence type="predicted"/>
<dbReference type="AlphaFoldDB" id="A0A3E1EUJ9"/>
<evidence type="ECO:0000259" key="1">
    <source>
        <dbReference type="PROSITE" id="PS50234"/>
    </source>
</evidence>
<dbReference type="RefSeq" id="WP_116881966.1">
    <property type="nucleotide sequence ID" value="NZ_QURB01000011.1"/>
</dbReference>
<gene>
    <name evidence="2" type="ORF">DXU93_14175</name>
</gene>
<dbReference type="SMART" id="SM00327">
    <property type="entry name" value="VWA"/>
    <property type="match status" value="1"/>
</dbReference>
<dbReference type="OrthoDB" id="5348860at2"/>
<keyword evidence="3" id="KW-1185">Reference proteome</keyword>